<dbReference type="EMBL" id="BMMD01000029">
    <property type="protein sequence ID" value="GGJ92647.1"/>
    <property type="molecule type" value="Genomic_DNA"/>
</dbReference>
<dbReference type="AlphaFoldDB" id="A0A917UXC7"/>
<dbReference type="Proteomes" id="UP000636956">
    <property type="component" value="Unassembled WGS sequence"/>
</dbReference>
<organism evidence="2 3">
    <name type="scientific">Agromyces bauzanensis</name>
    <dbReference type="NCBI Taxonomy" id="1308924"/>
    <lineage>
        <taxon>Bacteria</taxon>
        <taxon>Bacillati</taxon>
        <taxon>Actinomycetota</taxon>
        <taxon>Actinomycetes</taxon>
        <taxon>Micrococcales</taxon>
        <taxon>Microbacteriaceae</taxon>
        <taxon>Agromyces</taxon>
    </lineage>
</organism>
<reference evidence="2" key="1">
    <citation type="journal article" date="2014" name="Int. J. Syst. Evol. Microbiol.">
        <title>Complete genome sequence of Corynebacterium casei LMG S-19264T (=DSM 44701T), isolated from a smear-ripened cheese.</title>
        <authorList>
            <consortium name="US DOE Joint Genome Institute (JGI-PGF)"/>
            <person name="Walter F."/>
            <person name="Albersmeier A."/>
            <person name="Kalinowski J."/>
            <person name="Ruckert C."/>
        </authorList>
    </citation>
    <scope>NUCLEOTIDE SEQUENCE</scope>
    <source>
        <strain evidence="2">CGMCC 1.8984</strain>
    </source>
</reference>
<keyword evidence="3" id="KW-1185">Reference proteome</keyword>
<evidence type="ECO:0000313" key="3">
    <source>
        <dbReference type="Proteomes" id="UP000636956"/>
    </source>
</evidence>
<name>A0A917UXC7_9MICO</name>
<feature type="coiled-coil region" evidence="1">
    <location>
        <begin position="356"/>
        <end position="409"/>
    </location>
</feature>
<keyword evidence="1" id="KW-0175">Coiled coil</keyword>
<comment type="caution">
    <text evidence="2">The sequence shown here is derived from an EMBL/GenBank/DDBJ whole genome shotgun (WGS) entry which is preliminary data.</text>
</comment>
<proteinExistence type="predicted"/>
<evidence type="ECO:0000313" key="2">
    <source>
        <dbReference type="EMBL" id="GGJ92647.1"/>
    </source>
</evidence>
<evidence type="ECO:0000256" key="1">
    <source>
        <dbReference type="SAM" id="Coils"/>
    </source>
</evidence>
<sequence length="468" mass="53406">MHDTLRATPGHWEGRREAATLRAVARLAPLNDKQLAVLRWVAEGRPKGVYDERFDHRITARALQRRGLLEVRGHGATWRAAVTTDGEYYLAHGDFRPTADPEPPPQRSKAAKVIESQPEPIDDLFERLDASGGSMRIEQPTPRERISIRRAVDQARSAGDLPPHQRLRMSGTKQGPLIVELLTVAAPATERQIPVPQEPNARHPEIRALLANRSLLSVSEEQLPRALALVQAVADECRRRGWILEVDDKPTFVVAVGEDSYRFMLGEEREKRDVYAEEDVAARKYDWQRVSPTRREVFNGRLRLELGVGYALQWWADRKRWTLADKLPDVFDVVDQKASAARLERKRRDDENTARLHEWEEAIPRAREQYARMLNAERAVTQAEAWNRATQLRAYADAAAHRAEQLEEELRTEALGWADWIRGEANRLDPLLDTSALRMEAPESAGPRELDPFMPHHWTVSASPRLLT</sequence>
<protein>
    <recommendedName>
        <fullName evidence="4">PE-PGRS family protein</fullName>
    </recommendedName>
</protein>
<accession>A0A917UXC7</accession>
<gene>
    <name evidence="2" type="ORF">GCM10011372_33950</name>
</gene>
<reference evidence="2" key="2">
    <citation type="submission" date="2020-09" db="EMBL/GenBank/DDBJ databases">
        <authorList>
            <person name="Sun Q."/>
            <person name="Zhou Y."/>
        </authorList>
    </citation>
    <scope>NUCLEOTIDE SEQUENCE</scope>
    <source>
        <strain evidence="2">CGMCC 1.8984</strain>
    </source>
</reference>
<evidence type="ECO:0008006" key="4">
    <source>
        <dbReference type="Google" id="ProtNLM"/>
    </source>
</evidence>